<feature type="transmembrane region" description="Helical" evidence="14">
    <location>
        <begin position="96"/>
        <end position="125"/>
    </location>
</feature>
<dbReference type="FunFam" id="3.30.2010.10:FF:000002">
    <property type="entry name" value="CAAX prenyl protease"/>
    <property type="match status" value="1"/>
</dbReference>
<feature type="active site" description="Proton donor" evidence="11">
    <location>
        <position position="356"/>
    </location>
</feature>
<dbReference type="Pfam" id="PF01435">
    <property type="entry name" value="Peptidase_M48"/>
    <property type="match status" value="1"/>
</dbReference>
<accession>A0A0L8VA72</accession>
<feature type="binding site" evidence="12">
    <location>
        <position position="274"/>
    </location>
    <ligand>
        <name>Zn(2+)</name>
        <dbReference type="ChEBI" id="CHEBI:29105"/>
        <note>catalytic</note>
    </ligand>
</feature>
<evidence type="ECO:0000313" key="18">
    <source>
        <dbReference type="Proteomes" id="UP000036958"/>
    </source>
</evidence>
<evidence type="ECO:0000256" key="10">
    <source>
        <dbReference type="ARBA" id="ARBA00023136"/>
    </source>
</evidence>
<dbReference type="GO" id="GO:0004222">
    <property type="term" value="F:metalloendopeptidase activity"/>
    <property type="evidence" value="ECO:0007669"/>
    <property type="project" value="InterPro"/>
</dbReference>
<keyword evidence="8 14" id="KW-1133">Transmembrane helix</keyword>
<evidence type="ECO:0000256" key="4">
    <source>
        <dbReference type="ARBA" id="ARBA00022723"/>
    </source>
</evidence>
<dbReference type="OrthoDB" id="9781930at2"/>
<evidence type="ECO:0000256" key="6">
    <source>
        <dbReference type="ARBA" id="ARBA00022824"/>
    </source>
</evidence>
<dbReference type="Gene3D" id="3.30.2010.10">
    <property type="entry name" value="Metalloproteases ('zincins'), catalytic domain"/>
    <property type="match status" value="1"/>
</dbReference>
<keyword evidence="9 13" id="KW-0482">Metalloprotease</keyword>
<gene>
    <name evidence="17" type="ORF">NC99_18520</name>
</gene>
<dbReference type="EMBL" id="LGIA01000145">
    <property type="protein sequence ID" value="KOH45334.1"/>
    <property type="molecule type" value="Genomic_DNA"/>
</dbReference>
<evidence type="ECO:0000259" key="15">
    <source>
        <dbReference type="Pfam" id="PF01435"/>
    </source>
</evidence>
<feature type="binding site" evidence="12">
    <location>
        <position position="352"/>
    </location>
    <ligand>
        <name>Zn(2+)</name>
        <dbReference type="ChEBI" id="CHEBI:29105"/>
        <note>catalytic</note>
    </ligand>
</feature>
<comment type="cofactor">
    <cofactor evidence="12 13">
        <name>Zn(2+)</name>
        <dbReference type="ChEBI" id="CHEBI:29105"/>
    </cofactor>
    <text evidence="12 13">Binds 1 zinc ion per subunit.</text>
</comment>
<evidence type="ECO:0000256" key="13">
    <source>
        <dbReference type="RuleBase" id="RU003983"/>
    </source>
</evidence>
<comment type="caution">
    <text evidence="17">The sequence shown here is derived from an EMBL/GenBank/DDBJ whole genome shotgun (WGS) entry which is preliminary data.</text>
</comment>
<proteinExistence type="inferred from homology"/>
<comment type="similarity">
    <text evidence="13">Belongs to the peptidase M48 family.</text>
</comment>
<protein>
    <submittedName>
        <fullName evidence="17">Peptidase M48</fullName>
    </submittedName>
</protein>
<evidence type="ECO:0000313" key="17">
    <source>
        <dbReference type="EMBL" id="KOH45334.1"/>
    </source>
</evidence>
<dbReference type="PANTHER" id="PTHR10120">
    <property type="entry name" value="CAAX PRENYL PROTEASE 1"/>
    <property type="match status" value="1"/>
</dbReference>
<keyword evidence="18" id="KW-1185">Reference proteome</keyword>
<sequence length="408" mass="45995">MTTLFWIILGILILDFVVERVLDYLNTTRWTSQLPDEVKGIYDEDKYRRQQAYSKTNHRFGMLTSSFSFVLIVLMLFFEGFALVNQWALSVSASPVWSALVFFGILLLASDLLSTPFDLYSTFVIEERYGFNKTTPKTYVLDKLKGWLLGALIGGGLLALIIFIYLKTGEWFWLYVWLVVSGFSIFMAMFYSSLIVPLFNKQTPLEDGELKQAIQSFASKVGFKLDNIYVIDGSKRSTKANAYFSGLGPKKRIVLYDTLIKDMEIPELVAVLAHEIGHYKKKHVLWSLLIGIIQTGLMLYIFSLLIDSPALSAALGVSEPSFHIGLIAFGILYSPLSSVIGIGMNLFSRKNEYEADAFAAQHYNGQPLASALKKLSVKNLSNLRPHPAYVFVHYSHPPLLERLAAMRG</sequence>
<evidence type="ECO:0000256" key="5">
    <source>
        <dbReference type="ARBA" id="ARBA00022801"/>
    </source>
</evidence>
<dbReference type="CDD" id="cd07343">
    <property type="entry name" value="M48A_Zmpste24p_like"/>
    <property type="match status" value="1"/>
</dbReference>
<name>A0A0L8VA72_9BACT</name>
<keyword evidence="3 14" id="KW-0812">Transmembrane</keyword>
<evidence type="ECO:0000256" key="12">
    <source>
        <dbReference type="PIRSR" id="PIRSR627057-2"/>
    </source>
</evidence>
<keyword evidence="5 13" id="KW-0378">Hydrolase</keyword>
<feature type="domain" description="Peptidase M48" evidence="15">
    <location>
        <begin position="204"/>
        <end position="407"/>
    </location>
</feature>
<comment type="subcellular location">
    <subcellularLocation>
        <location evidence="1">Endoplasmic reticulum membrane</location>
        <topology evidence="1">Multi-pass membrane protein</topology>
    </subcellularLocation>
</comment>
<dbReference type="AlphaFoldDB" id="A0A0L8VA72"/>
<dbReference type="STRING" id="1409788.NC99_18520"/>
<feature type="transmembrane region" description="Helical" evidence="14">
    <location>
        <begin position="284"/>
        <end position="306"/>
    </location>
</feature>
<evidence type="ECO:0000256" key="8">
    <source>
        <dbReference type="ARBA" id="ARBA00022989"/>
    </source>
</evidence>
<dbReference type="GO" id="GO:0046872">
    <property type="term" value="F:metal ion binding"/>
    <property type="evidence" value="ECO:0007669"/>
    <property type="project" value="UniProtKB-KW"/>
</dbReference>
<evidence type="ECO:0000256" key="11">
    <source>
        <dbReference type="PIRSR" id="PIRSR627057-1"/>
    </source>
</evidence>
<dbReference type="InterPro" id="IPR027057">
    <property type="entry name" value="CAXX_Prtase_1"/>
</dbReference>
<organism evidence="17 18">
    <name type="scientific">Sunxiuqinia dokdonensis</name>
    <dbReference type="NCBI Taxonomy" id="1409788"/>
    <lineage>
        <taxon>Bacteria</taxon>
        <taxon>Pseudomonadati</taxon>
        <taxon>Bacteroidota</taxon>
        <taxon>Bacteroidia</taxon>
        <taxon>Marinilabiliales</taxon>
        <taxon>Prolixibacteraceae</taxon>
        <taxon>Sunxiuqinia</taxon>
    </lineage>
</organism>
<keyword evidence="6" id="KW-0256">Endoplasmic reticulum</keyword>
<evidence type="ECO:0000256" key="9">
    <source>
        <dbReference type="ARBA" id="ARBA00023049"/>
    </source>
</evidence>
<keyword evidence="10 14" id="KW-0472">Membrane</keyword>
<feature type="transmembrane region" description="Helical" evidence="14">
    <location>
        <begin position="60"/>
        <end position="84"/>
    </location>
</feature>
<dbReference type="Proteomes" id="UP000036958">
    <property type="component" value="Unassembled WGS sequence"/>
</dbReference>
<feature type="transmembrane region" description="Helical" evidence="14">
    <location>
        <begin position="326"/>
        <end position="347"/>
    </location>
</feature>
<feature type="transmembrane region" description="Helical" evidence="14">
    <location>
        <begin position="146"/>
        <end position="166"/>
    </location>
</feature>
<evidence type="ECO:0000259" key="16">
    <source>
        <dbReference type="Pfam" id="PF16491"/>
    </source>
</evidence>
<feature type="domain" description="CAAX prenyl protease 1 N-terminal" evidence="16">
    <location>
        <begin position="29"/>
        <end position="201"/>
    </location>
</feature>
<evidence type="ECO:0000256" key="14">
    <source>
        <dbReference type="SAM" id="Phobius"/>
    </source>
</evidence>
<feature type="transmembrane region" description="Helical" evidence="14">
    <location>
        <begin position="6"/>
        <end position="25"/>
    </location>
</feature>
<dbReference type="InterPro" id="IPR001915">
    <property type="entry name" value="Peptidase_M48"/>
</dbReference>
<feature type="binding site" evidence="12">
    <location>
        <position position="278"/>
    </location>
    <ligand>
        <name>Zn(2+)</name>
        <dbReference type="ChEBI" id="CHEBI:29105"/>
        <note>catalytic</note>
    </ligand>
</feature>
<dbReference type="RefSeq" id="WP_053182209.1">
    <property type="nucleotide sequence ID" value="NZ_LGIA01000145.1"/>
</dbReference>
<keyword evidence="4 12" id="KW-0479">Metal-binding</keyword>
<dbReference type="GO" id="GO:0071586">
    <property type="term" value="P:CAAX-box protein processing"/>
    <property type="evidence" value="ECO:0007669"/>
    <property type="project" value="InterPro"/>
</dbReference>
<evidence type="ECO:0000256" key="2">
    <source>
        <dbReference type="ARBA" id="ARBA00022670"/>
    </source>
</evidence>
<keyword evidence="7 12" id="KW-0862">Zinc</keyword>
<evidence type="ECO:0000256" key="7">
    <source>
        <dbReference type="ARBA" id="ARBA00022833"/>
    </source>
</evidence>
<feature type="transmembrane region" description="Helical" evidence="14">
    <location>
        <begin position="172"/>
        <end position="191"/>
    </location>
</feature>
<dbReference type="PATRIC" id="fig|1409788.3.peg.1918"/>
<dbReference type="InterPro" id="IPR032456">
    <property type="entry name" value="Peptidase_M48_N"/>
</dbReference>
<dbReference type="Pfam" id="PF16491">
    <property type="entry name" value="Peptidase_M48_N"/>
    <property type="match status" value="1"/>
</dbReference>
<keyword evidence="2 13" id="KW-0645">Protease</keyword>
<reference evidence="18" key="1">
    <citation type="submission" date="2015-07" db="EMBL/GenBank/DDBJ databases">
        <title>Genome sequencing of Sunxiuqinia dokdonensis strain SK.</title>
        <authorList>
            <person name="Ahn S."/>
            <person name="Kim B.-C."/>
        </authorList>
    </citation>
    <scope>NUCLEOTIDE SEQUENCE [LARGE SCALE GENOMIC DNA]</scope>
    <source>
        <strain evidence="18">SK</strain>
    </source>
</reference>
<evidence type="ECO:0000256" key="1">
    <source>
        <dbReference type="ARBA" id="ARBA00004477"/>
    </source>
</evidence>
<feature type="active site" evidence="11">
    <location>
        <position position="275"/>
    </location>
</feature>
<evidence type="ECO:0000256" key="3">
    <source>
        <dbReference type="ARBA" id="ARBA00022692"/>
    </source>
</evidence>